<dbReference type="RefSeq" id="WP_111394783.1">
    <property type="nucleotide sequence ID" value="NZ_QKTX01000020.1"/>
</dbReference>
<dbReference type="EMBL" id="QKTX01000020">
    <property type="protein sequence ID" value="PZV77557.1"/>
    <property type="molecule type" value="Genomic_DNA"/>
</dbReference>
<gene>
    <name evidence="1" type="ORF">CLV31_12025</name>
</gene>
<dbReference type="GO" id="GO:0000428">
    <property type="term" value="C:DNA-directed RNA polymerase complex"/>
    <property type="evidence" value="ECO:0007669"/>
    <property type="project" value="UniProtKB-KW"/>
</dbReference>
<evidence type="ECO:0000313" key="2">
    <source>
        <dbReference type="Proteomes" id="UP000248917"/>
    </source>
</evidence>
<keyword evidence="1" id="KW-0804">Transcription</keyword>
<keyword evidence="2" id="KW-1185">Reference proteome</keyword>
<dbReference type="Proteomes" id="UP000248917">
    <property type="component" value="Unassembled WGS sequence"/>
</dbReference>
<organism evidence="1 2">
    <name type="scientific">Algoriphagus aquaeductus</name>
    <dbReference type="NCBI Taxonomy" id="475299"/>
    <lineage>
        <taxon>Bacteria</taxon>
        <taxon>Pseudomonadati</taxon>
        <taxon>Bacteroidota</taxon>
        <taxon>Cytophagia</taxon>
        <taxon>Cytophagales</taxon>
        <taxon>Cyclobacteriaceae</taxon>
        <taxon>Algoriphagus</taxon>
    </lineage>
</organism>
<dbReference type="OrthoDB" id="982681at2"/>
<evidence type="ECO:0000313" key="1">
    <source>
        <dbReference type="EMBL" id="PZV77557.1"/>
    </source>
</evidence>
<keyword evidence="1" id="KW-0240">DNA-directed RNA polymerase</keyword>
<dbReference type="AlphaFoldDB" id="A0A326RJF1"/>
<proteinExistence type="predicted"/>
<name>A0A326RJF1_9BACT</name>
<reference evidence="1 2" key="1">
    <citation type="submission" date="2018-06" db="EMBL/GenBank/DDBJ databases">
        <title>Genomic Encyclopedia of Archaeal and Bacterial Type Strains, Phase II (KMG-II): from individual species to whole genera.</title>
        <authorList>
            <person name="Goeker M."/>
        </authorList>
    </citation>
    <scope>NUCLEOTIDE SEQUENCE [LARGE SCALE GENOMIC DNA]</scope>
    <source>
        <strain evidence="1 2">T4</strain>
    </source>
</reference>
<protein>
    <submittedName>
        <fullName evidence="1">DNA-directed RNA polymerase specialized sigma24 family protein</fullName>
    </submittedName>
</protein>
<accession>A0A326RJF1</accession>
<comment type="caution">
    <text evidence="1">The sequence shown here is derived from an EMBL/GenBank/DDBJ whole genome shotgun (WGS) entry which is preliminary data.</text>
</comment>
<sequence>MNKSQDLNSESTENLLEYIQWKDDPDYTEIAKEAFRVFTFRYQLELLRKLTPICKNWGYDKQVATELAYEAFNRIWKYPKFDLSKSKQKDYDTAVKFYLYAIAKRLLADYKKNETGVPNPFTGNEVIIRELPDIEILSDGNKFRKAELVKMYELLDAALSRLTPKHKIIYLTYKHYESLTNEGYNLPRHLTKKLQDELDLTQNSIRVYKKQAIEAVNTHLKIYGSK</sequence>